<reference evidence="2 3" key="1">
    <citation type="submission" date="2019-07" db="EMBL/GenBank/DDBJ databases">
        <title>Full genome sequence of Humibacter sp. WJ7-1.</title>
        <authorList>
            <person name="Im W.-T."/>
        </authorList>
    </citation>
    <scope>NUCLEOTIDE SEQUENCE [LARGE SCALE GENOMIC DNA]</scope>
    <source>
        <strain evidence="2 3">WJ7-1</strain>
    </source>
</reference>
<feature type="domain" description="Serine aminopeptidase S33" evidence="1">
    <location>
        <begin position="21"/>
        <end position="261"/>
    </location>
</feature>
<evidence type="ECO:0000313" key="2">
    <source>
        <dbReference type="EMBL" id="QDZ15728.1"/>
    </source>
</evidence>
<evidence type="ECO:0000259" key="1">
    <source>
        <dbReference type="Pfam" id="PF12146"/>
    </source>
</evidence>
<dbReference type="OrthoDB" id="9806902at2"/>
<evidence type="ECO:0000313" key="3">
    <source>
        <dbReference type="Proteomes" id="UP000320216"/>
    </source>
</evidence>
<dbReference type="Pfam" id="PF12146">
    <property type="entry name" value="Hydrolase_4"/>
    <property type="match status" value="1"/>
</dbReference>
<name>A0A5B8M4S8_9MICO</name>
<dbReference type="AlphaFoldDB" id="A0A5B8M4S8"/>
<dbReference type="InterPro" id="IPR022742">
    <property type="entry name" value="Hydrolase_4"/>
</dbReference>
<proteinExistence type="predicted"/>
<dbReference type="PANTHER" id="PTHR11614">
    <property type="entry name" value="PHOSPHOLIPASE-RELATED"/>
    <property type="match status" value="1"/>
</dbReference>
<sequence>MPTFDDEQGVTVTYYVWRVGHPRAVIHLVHGIGEYATRYEPLVSVLNENGYSVYAADQRGHGQTGLDQWNGDRSKLGRLGPGGLRAAVEDIRQLNGIIRAENPGVPLVLLGHSMGSLTSQMLVNDHADELDALVLTGTAYRTPLHMEAGDLNKHHKQLGTTGYEWLSRDPQVAADFAVDPLTFDAKVLKLFGVADGLRLYGRPARGIHDLPLLVMIGEEDSLGGPKSARMLVAAYEHRAGFTDTTLEIYPGARHEVFNETNRDEVMRDLVLWLDARFPQRV</sequence>
<protein>
    <submittedName>
        <fullName evidence="2">Lysophospholipase</fullName>
    </submittedName>
</protein>
<accession>A0A5B8M4S8</accession>
<dbReference type="SUPFAM" id="SSF53474">
    <property type="entry name" value="alpha/beta-Hydrolases"/>
    <property type="match status" value="1"/>
</dbReference>
<dbReference type="InterPro" id="IPR051044">
    <property type="entry name" value="MAG_DAG_Lipase"/>
</dbReference>
<gene>
    <name evidence="2" type="ORF">FPZ11_14040</name>
</gene>
<dbReference type="Gene3D" id="3.40.50.1820">
    <property type="entry name" value="alpha/beta hydrolase"/>
    <property type="match status" value="1"/>
</dbReference>
<keyword evidence="3" id="KW-1185">Reference proteome</keyword>
<dbReference type="KEGG" id="huw:FPZ11_14040"/>
<organism evidence="2 3">
    <name type="scientific">Humibacter ginsenosidimutans</name>
    <dbReference type="NCBI Taxonomy" id="2599293"/>
    <lineage>
        <taxon>Bacteria</taxon>
        <taxon>Bacillati</taxon>
        <taxon>Actinomycetota</taxon>
        <taxon>Actinomycetes</taxon>
        <taxon>Micrococcales</taxon>
        <taxon>Microbacteriaceae</taxon>
        <taxon>Humibacter</taxon>
    </lineage>
</organism>
<dbReference type="Proteomes" id="UP000320216">
    <property type="component" value="Chromosome"/>
</dbReference>
<dbReference type="RefSeq" id="WP_146321762.1">
    <property type="nucleotide sequence ID" value="NZ_CP042305.1"/>
</dbReference>
<dbReference type="InterPro" id="IPR029058">
    <property type="entry name" value="AB_hydrolase_fold"/>
</dbReference>
<dbReference type="EMBL" id="CP042305">
    <property type="protein sequence ID" value="QDZ15728.1"/>
    <property type="molecule type" value="Genomic_DNA"/>
</dbReference>